<evidence type="ECO:0000313" key="3">
    <source>
        <dbReference type="Proteomes" id="UP001589608"/>
    </source>
</evidence>
<evidence type="ECO:0000313" key="2">
    <source>
        <dbReference type="EMBL" id="MFB9441721.1"/>
    </source>
</evidence>
<name>A0ABV5LYS2_9ACTN</name>
<reference evidence="2 3" key="1">
    <citation type="submission" date="2024-09" db="EMBL/GenBank/DDBJ databases">
        <authorList>
            <person name="Sun Q."/>
            <person name="Mori K."/>
        </authorList>
    </citation>
    <scope>NUCLEOTIDE SEQUENCE [LARGE SCALE GENOMIC DNA]</scope>
    <source>
        <strain evidence="2 3">JCM 3307</strain>
    </source>
</reference>
<keyword evidence="1" id="KW-0472">Membrane</keyword>
<proteinExistence type="predicted"/>
<organism evidence="2 3">
    <name type="scientific">Dactylosporangium vinaceum</name>
    <dbReference type="NCBI Taxonomy" id="53362"/>
    <lineage>
        <taxon>Bacteria</taxon>
        <taxon>Bacillati</taxon>
        <taxon>Actinomycetota</taxon>
        <taxon>Actinomycetes</taxon>
        <taxon>Micromonosporales</taxon>
        <taxon>Micromonosporaceae</taxon>
        <taxon>Dactylosporangium</taxon>
    </lineage>
</organism>
<dbReference type="Proteomes" id="UP001589608">
    <property type="component" value="Unassembled WGS sequence"/>
</dbReference>
<dbReference type="RefSeq" id="WP_223097682.1">
    <property type="nucleotide sequence ID" value="NZ_CP061913.1"/>
</dbReference>
<keyword evidence="1" id="KW-1133">Transmembrane helix</keyword>
<feature type="transmembrane region" description="Helical" evidence="1">
    <location>
        <begin position="12"/>
        <end position="31"/>
    </location>
</feature>
<protein>
    <submittedName>
        <fullName evidence="2">Uncharacterized protein</fullName>
    </submittedName>
</protein>
<evidence type="ECO:0000256" key="1">
    <source>
        <dbReference type="SAM" id="Phobius"/>
    </source>
</evidence>
<keyword evidence="1" id="KW-0812">Transmembrane</keyword>
<dbReference type="EMBL" id="JBHMCA010000007">
    <property type="protein sequence ID" value="MFB9441721.1"/>
    <property type="molecule type" value="Genomic_DNA"/>
</dbReference>
<accession>A0ABV5LYS2</accession>
<comment type="caution">
    <text evidence="2">The sequence shown here is derived from an EMBL/GenBank/DDBJ whole genome shotgun (WGS) entry which is preliminary data.</text>
</comment>
<sequence length="57" mass="5796">MNTPPASSTMHGLVIGLATALIGVLLVPSFAGRDHARQSLGNGLVVIGRATVVQCAR</sequence>
<keyword evidence="3" id="KW-1185">Reference proteome</keyword>
<gene>
    <name evidence="2" type="ORF">ACFFTR_01310</name>
</gene>